<comment type="caution">
    <text evidence="5">The sequence shown here is derived from an EMBL/GenBank/DDBJ whole genome shotgun (WGS) entry which is preliminary data.</text>
</comment>
<evidence type="ECO:0000256" key="1">
    <source>
        <dbReference type="ARBA" id="ARBA00023015"/>
    </source>
</evidence>
<dbReference type="PROSITE" id="PS01124">
    <property type="entry name" value="HTH_ARAC_FAMILY_2"/>
    <property type="match status" value="1"/>
</dbReference>
<evidence type="ECO:0000313" key="5">
    <source>
        <dbReference type="EMBL" id="SMP94131.1"/>
    </source>
</evidence>
<reference evidence="5 6" key="1">
    <citation type="submission" date="2017-05" db="EMBL/GenBank/DDBJ databases">
        <authorList>
            <person name="Varghese N."/>
            <person name="Submissions S."/>
        </authorList>
    </citation>
    <scope>NUCLEOTIDE SEQUENCE [LARGE SCALE GENOMIC DNA]</scope>
    <source>
        <strain evidence="5 6">DSM 18015</strain>
    </source>
</reference>
<dbReference type="InterPro" id="IPR009057">
    <property type="entry name" value="Homeodomain-like_sf"/>
</dbReference>
<evidence type="ECO:0000313" key="6">
    <source>
        <dbReference type="Proteomes" id="UP001158050"/>
    </source>
</evidence>
<sequence length="281" mass="32550">MKVSYESIIPDKNCSFRTLHNNVAVKELKWEYHYHPEIELICVVSGSGTRHVGYHKSNYMNGDLVLIGPNIPHSGFGINSLDPHEEIVIQFREEIIVFPREIEEITALRKLIALSKFGILFNSKTKKKILPKLIQLFETENSKRYILLLNILFELSEEKDYVLLNKEVMPHTIISKHKERLQVIFTFLEKNYDKPIDINEVADLANLTLPAFCNFFKKATKITFSDFVNQYRVEKACKLLMEGKSITEACYNTGYSSISYFGRTFKKYMGKSPTEFTNGLK</sequence>
<gene>
    <name evidence="5" type="ORF">SAMN05421679_105257</name>
</gene>
<keyword evidence="2" id="KW-0238">DNA-binding</keyword>
<dbReference type="InterPro" id="IPR018062">
    <property type="entry name" value="HTH_AraC-typ_CS"/>
</dbReference>
<dbReference type="InterPro" id="IPR020449">
    <property type="entry name" value="Tscrpt_reg_AraC-type_HTH"/>
</dbReference>
<dbReference type="PANTHER" id="PTHR43280:SF27">
    <property type="entry name" value="TRANSCRIPTIONAL REGULATOR MTLR"/>
    <property type="match status" value="1"/>
</dbReference>
<dbReference type="Pfam" id="PF12833">
    <property type="entry name" value="HTH_18"/>
    <property type="match status" value="1"/>
</dbReference>
<evidence type="ECO:0000256" key="2">
    <source>
        <dbReference type="ARBA" id="ARBA00023125"/>
    </source>
</evidence>
<dbReference type="RefSeq" id="WP_283417087.1">
    <property type="nucleotide sequence ID" value="NZ_FXUO01000005.1"/>
</dbReference>
<evidence type="ECO:0000259" key="4">
    <source>
        <dbReference type="PROSITE" id="PS01124"/>
    </source>
</evidence>
<accession>A0ABY1R4M4</accession>
<dbReference type="PANTHER" id="PTHR43280">
    <property type="entry name" value="ARAC-FAMILY TRANSCRIPTIONAL REGULATOR"/>
    <property type="match status" value="1"/>
</dbReference>
<keyword evidence="1" id="KW-0805">Transcription regulation</keyword>
<dbReference type="InterPro" id="IPR011051">
    <property type="entry name" value="RmlC_Cupin_sf"/>
</dbReference>
<dbReference type="Gene3D" id="1.10.10.60">
    <property type="entry name" value="Homeodomain-like"/>
    <property type="match status" value="2"/>
</dbReference>
<dbReference type="InterPro" id="IPR003313">
    <property type="entry name" value="AraC-bd"/>
</dbReference>
<organism evidence="5 6">
    <name type="scientific">Epilithonimonas pallida</name>
    <dbReference type="NCBI Taxonomy" id="373671"/>
    <lineage>
        <taxon>Bacteria</taxon>
        <taxon>Pseudomonadati</taxon>
        <taxon>Bacteroidota</taxon>
        <taxon>Flavobacteriia</taxon>
        <taxon>Flavobacteriales</taxon>
        <taxon>Weeksellaceae</taxon>
        <taxon>Chryseobacterium group</taxon>
        <taxon>Epilithonimonas</taxon>
    </lineage>
</organism>
<feature type="domain" description="HTH araC/xylS-type" evidence="4">
    <location>
        <begin position="182"/>
        <end position="279"/>
    </location>
</feature>
<evidence type="ECO:0000256" key="3">
    <source>
        <dbReference type="ARBA" id="ARBA00023163"/>
    </source>
</evidence>
<dbReference type="Pfam" id="PF02311">
    <property type="entry name" value="AraC_binding"/>
    <property type="match status" value="1"/>
</dbReference>
<dbReference type="EMBL" id="FXUO01000005">
    <property type="protein sequence ID" value="SMP94131.1"/>
    <property type="molecule type" value="Genomic_DNA"/>
</dbReference>
<name>A0ABY1R4M4_9FLAO</name>
<dbReference type="SUPFAM" id="SSF51182">
    <property type="entry name" value="RmlC-like cupins"/>
    <property type="match status" value="1"/>
</dbReference>
<dbReference type="SUPFAM" id="SSF46689">
    <property type="entry name" value="Homeodomain-like"/>
    <property type="match status" value="2"/>
</dbReference>
<dbReference type="Proteomes" id="UP001158050">
    <property type="component" value="Unassembled WGS sequence"/>
</dbReference>
<proteinExistence type="predicted"/>
<protein>
    <submittedName>
        <fullName evidence="5">Transcriptional regulator, AraC family</fullName>
    </submittedName>
</protein>
<dbReference type="PRINTS" id="PR00032">
    <property type="entry name" value="HTHARAC"/>
</dbReference>
<dbReference type="InterPro" id="IPR018060">
    <property type="entry name" value="HTH_AraC"/>
</dbReference>
<keyword evidence="3" id="KW-0804">Transcription</keyword>
<dbReference type="SMART" id="SM00342">
    <property type="entry name" value="HTH_ARAC"/>
    <property type="match status" value="1"/>
</dbReference>
<dbReference type="InterPro" id="IPR014710">
    <property type="entry name" value="RmlC-like_jellyroll"/>
</dbReference>
<keyword evidence="6" id="KW-1185">Reference proteome</keyword>
<dbReference type="PROSITE" id="PS00041">
    <property type="entry name" value="HTH_ARAC_FAMILY_1"/>
    <property type="match status" value="1"/>
</dbReference>
<dbReference type="Gene3D" id="2.60.120.10">
    <property type="entry name" value="Jelly Rolls"/>
    <property type="match status" value="1"/>
</dbReference>